<dbReference type="RefSeq" id="WP_343060650.1">
    <property type="nucleotide sequence ID" value="NZ_JACHXK010000014.1"/>
</dbReference>
<proteinExistence type="predicted"/>
<dbReference type="AlphaFoldDB" id="A0A7W5B1K8"/>
<reference evidence="1 2" key="1">
    <citation type="submission" date="2020-08" db="EMBL/GenBank/DDBJ databases">
        <title>Genomic Encyclopedia of Type Strains, Phase III (KMG-III): the genomes of soil and plant-associated and newly described type strains.</title>
        <authorList>
            <person name="Whitman W."/>
        </authorList>
    </citation>
    <scope>NUCLEOTIDE SEQUENCE [LARGE SCALE GENOMIC DNA]</scope>
    <source>
        <strain evidence="1 2">CECT 5862</strain>
    </source>
</reference>
<keyword evidence="2" id="KW-1185">Reference proteome</keyword>
<protein>
    <submittedName>
        <fullName evidence="1">Uncharacterized protein</fullName>
    </submittedName>
</protein>
<accession>A0A7W5B1K8</accession>
<gene>
    <name evidence="1" type="ORF">FHS18_004830</name>
</gene>
<organism evidence="1 2">
    <name type="scientific">Paenibacillus phyllosphaerae</name>
    <dbReference type="NCBI Taxonomy" id="274593"/>
    <lineage>
        <taxon>Bacteria</taxon>
        <taxon>Bacillati</taxon>
        <taxon>Bacillota</taxon>
        <taxon>Bacilli</taxon>
        <taxon>Bacillales</taxon>
        <taxon>Paenibacillaceae</taxon>
        <taxon>Paenibacillus</taxon>
    </lineage>
</organism>
<comment type="caution">
    <text evidence="1">The sequence shown here is derived from an EMBL/GenBank/DDBJ whole genome shotgun (WGS) entry which is preliminary data.</text>
</comment>
<dbReference type="Proteomes" id="UP000570361">
    <property type="component" value="Unassembled WGS sequence"/>
</dbReference>
<sequence length="78" mass="8391">MMLKCINCSSIDVGKIGPKQYFCWDCCIEMTITGDKMDVYQVEPDGTVSSLNDLFVDEALVAASEHPGSDPAGDITVA</sequence>
<evidence type="ECO:0000313" key="2">
    <source>
        <dbReference type="Proteomes" id="UP000570361"/>
    </source>
</evidence>
<evidence type="ECO:0000313" key="1">
    <source>
        <dbReference type="EMBL" id="MBB3112728.1"/>
    </source>
</evidence>
<name>A0A7W5B1K8_9BACL</name>
<dbReference type="EMBL" id="JACHXK010000014">
    <property type="protein sequence ID" value="MBB3112728.1"/>
    <property type="molecule type" value="Genomic_DNA"/>
</dbReference>